<gene>
    <name evidence="3" type="ORF">TPAR_07618</name>
</gene>
<accession>A0A2S4KPR9</accession>
<feature type="transmembrane region" description="Helical" evidence="2">
    <location>
        <begin position="197"/>
        <end position="228"/>
    </location>
</feature>
<dbReference type="EMBL" id="PKSG01000892">
    <property type="protein sequence ID" value="POR32172.1"/>
    <property type="molecule type" value="Genomic_DNA"/>
</dbReference>
<evidence type="ECO:0000313" key="3">
    <source>
        <dbReference type="EMBL" id="POR32172.1"/>
    </source>
</evidence>
<sequence>MAANADSNDNSKAEGTGTSARRASQGGKPTPRAGRQILHLPPPGAESLTPSPTRSAISFRASGLQSSAPRSVGLSSAAGVAGPWGRDSPDPSLRSAPASSPENFWRLLPVSEGSRRNSVAAGDGQAAAAAAAPPPSWLASTPSSVETVKNIKSPLTPFPPWEDGSNDEGGGSETELAQELDQAGVEMPRIMFVQRRWALNTAIHGVVLVGQITVTLAVASVFIAITVWKKGTTQSRFWDMLWNYVEPALGLILAMCVGTLVIHETRLLSTVAMLHLQALILTVTTVTSLTMWIWLFTQDTSQLVKGVVIGCVAMMMGTAMLAFFRTALVWWMVEKRGELGGSGDSFEGEFADYGTFGE</sequence>
<protein>
    <recommendedName>
        <fullName evidence="5">Transmembrane protein</fullName>
    </recommendedName>
</protein>
<feature type="transmembrane region" description="Helical" evidence="2">
    <location>
        <begin position="274"/>
        <end position="295"/>
    </location>
</feature>
<dbReference type="AlphaFoldDB" id="A0A2S4KPR9"/>
<feature type="transmembrane region" description="Helical" evidence="2">
    <location>
        <begin position="307"/>
        <end position="333"/>
    </location>
</feature>
<dbReference type="Proteomes" id="UP000237481">
    <property type="component" value="Unassembled WGS sequence"/>
</dbReference>
<evidence type="ECO:0008006" key="5">
    <source>
        <dbReference type="Google" id="ProtNLM"/>
    </source>
</evidence>
<keyword evidence="2" id="KW-0812">Transmembrane</keyword>
<name>A0A2S4KPR9_9HYPO</name>
<comment type="caution">
    <text evidence="3">The sequence shown here is derived from an EMBL/GenBank/DDBJ whole genome shotgun (WGS) entry which is preliminary data.</text>
</comment>
<feature type="compositionally biased region" description="Low complexity" evidence="1">
    <location>
        <begin position="1"/>
        <end position="10"/>
    </location>
</feature>
<evidence type="ECO:0000313" key="4">
    <source>
        <dbReference type="Proteomes" id="UP000237481"/>
    </source>
</evidence>
<organism evidence="3 4">
    <name type="scientific">Tolypocladium paradoxum</name>
    <dbReference type="NCBI Taxonomy" id="94208"/>
    <lineage>
        <taxon>Eukaryota</taxon>
        <taxon>Fungi</taxon>
        <taxon>Dikarya</taxon>
        <taxon>Ascomycota</taxon>
        <taxon>Pezizomycotina</taxon>
        <taxon>Sordariomycetes</taxon>
        <taxon>Hypocreomycetidae</taxon>
        <taxon>Hypocreales</taxon>
        <taxon>Ophiocordycipitaceae</taxon>
        <taxon>Tolypocladium</taxon>
    </lineage>
</organism>
<evidence type="ECO:0000256" key="1">
    <source>
        <dbReference type="SAM" id="MobiDB-lite"/>
    </source>
</evidence>
<keyword evidence="4" id="KW-1185">Reference proteome</keyword>
<feature type="region of interest" description="Disordered" evidence="1">
    <location>
        <begin position="1"/>
        <end position="100"/>
    </location>
</feature>
<dbReference type="OrthoDB" id="5105067at2759"/>
<feature type="compositionally biased region" description="Low complexity" evidence="1">
    <location>
        <begin position="126"/>
        <end position="144"/>
    </location>
</feature>
<reference evidence="3 4" key="1">
    <citation type="submission" date="2018-01" db="EMBL/GenBank/DDBJ databases">
        <title>Harnessing the power of phylogenomics to disentangle the directionality and signatures of interkingdom host jumping in the parasitic fungal genus Tolypocladium.</title>
        <authorList>
            <person name="Quandt C.A."/>
            <person name="Patterson W."/>
            <person name="Spatafora J.W."/>
        </authorList>
    </citation>
    <scope>NUCLEOTIDE SEQUENCE [LARGE SCALE GENOMIC DNA]</scope>
    <source>
        <strain evidence="3 4">NRBC 100945</strain>
    </source>
</reference>
<feature type="transmembrane region" description="Helical" evidence="2">
    <location>
        <begin position="240"/>
        <end position="262"/>
    </location>
</feature>
<feature type="region of interest" description="Disordered" evidence="1">
    <location>
        <begin position="116"/>
        <end position="174"/>
    </location>
</feature>
<keyword evidence="2" id="KW-0472">Membrane</keyword>
<proteinExistence type="predicted"/>
<evidence type="ECO:0000256" key="2">
    <source>
        <dbReference type="SAM" id="Phobius"/>
    </source>
</evidence>
<keyword evidence="2" id="KW-1133">Transmembrane helix</keyword>